<keyword evidence="2" id="KW-1185">Reference proteome</keyword>
<evidence type="ECO:0000313" key="1">
    <source>
        <dbReference type="EMBL" id="GLF95262.1"/>
    </source>
</evidence>
<proteinExistence type="predicted"/>
<gene>
    <name evidence="1" type="ORF">SYYSPA8_13215</name>
</gene>
<evidence type="ECO:0000313" key="2">
    <source>
        <dbReference type="Proteomes" id="UP001291653"/>
    </source>
</evidence>
<dbReference type="EMBL" id="BSBI01000004">
    <property type="protein sequence ID" value="GLF95262.1"/>
    <property type="molecule type" value="Genomic_DNA"/>
</dbReference>
<reference evidence="1 2" key="1">
    <citation type="submission" date="2022-10" db="EMBL/GenBank/DDBJ databases">
        <title>Draft genome sequence of Streptomyces sp. YSPA8.</title>
        <authorList>
            <person name="Moriuchi R."/>
            <person name="Dohra H."/>
            <person name="Yamamura H."/>
            <person name="Kodani S."/>
        </authorList>
    </citation>
    <scope>NUCLEOTIDE SEQUENCE [LARGE SCALE GENOMIC DNA]</scope>
    <source>
        <strain evidence="1 2">YSPA8</strain>
    </source>
</reference>
<accession>A0ABQ5NY25</accession>
<sequence length="45" mass="4404">MAAPAEPGEDLVGRVGCGEAYKVVLGAEGSGVLCVCVVGLEGLVE</sequence>
<dbReference type="RefSeq" id="WP_323447306.1">
    <property type="nucleotide sequence ID" value="NZ_BSBI01000004.1"/>
</dbReference>
<organism evidence="1 2">
    <name type="scientific">Streptomyces yaizuensis</name>
    <dbReference type="NCBI Taxonomy" id="2989713"/>
    <lineage>
        <taxon>Bacteria</taxon>
        <taxon>Bacillati</taxon>
        <taxon>Actinomycetota</taxon>
        <taxon>Actinomycetes</taxon>
        <taxon>Kitasatosporales</taxon>
        <taxon>Streptomycetaceae</taxon>
        <taxon>Streptomyces</taxon>
    </lineage>
</organism>
<comment type="caution">
    <text evidence="1">The sequence shown here is derived from an EMBL/GenBank/DDBJ whole genome shotgun (WGS) entry which is preliminary data.</text>
</comment>
<dbReference type="Proteomes" id="UP001291653">
    <property type="component" value="Unassembled WGS sequence"/>
</dbReference>
<protein>
    <submittedName>
        <fullName evidence="1">Uncharacterized protein</fullName>
    </submittedName>
</protein>
<name>A0ABQ5NY25_9ACTN</name>